<evidence type="ECO:0000256" key="2">
    <source>
        <dbReference type="SAM" id="SignalP"/>
    </source>
</evidence>
<keyword evidence="1" id="KW-0812">Transmembrane</keyword>
<name>F8MYH7_NEUT8</name>
<evidence type="ECO:0000313" key="3">
    <source>
        <dbReference type="EMBL" id="EGO51374.1"/>
    </source>
</evidence>
<dbReference type="OrthoDB" id="10343947at2759"/>
<dbReference type="RefSeq" id="XP_009855014.1">
    <property type="nucleotide sequence ID" value="XM_009856712.1"/>
</dbReference>
<dbReference type="VEuPathDB" id="FungiDB:NEUTE1DRAFT_104430"/>
<protein>
    <submittedName>
        <fullName evidence="3">Uncharacterized protein</fullName>
    </submittedName>
</protein>
<dbReference type="EMBL" id="GL891382">
    <property type="protein sequence ID" value="EGO51374.1"/>
    <property type="molecule type" value="Genomic_DNA"/>
</dbReference>
<organism evidence="3 4">
    <name type="scientific">Neurospora tetrasperma (strain FGSC 2508 / ATCC MYA-4615 / P0657)</name>
    <dbReference type="NCBI Taxonomy" id="510951"/>
    <lineage>
        <taxon>Eukaryota</taxon>
        <taxon>Fungi</taxon>
        <taxon>Dikarya</taxon>
        <taxon>Ascomycota</taxon>
        <taxon>Pezizomycotina</taxon>
        <taxon>Sordariomycetes</taxon>
        <taxon>Sordariomycetidae</taxon>
        <taxon>Sordariales</taxon>
        <taxon>Sordariaceae</taxon>
        <taxon>Neurospora</taxon>
    </lineage>
</organism>
<feature type="signal peptide" evidence="2">
    <location>
        <begin position="1"/>
        <end position="20"/>
    </location>
</feature>
<feature type="transmembrane region" description="Helical" evidence="1">
    <location>
        <begin position="110"/>
        <end position="139"/>
    </location>
</feature>
<reference evidence="4" key="1">
    <citation type="journal article" date="2011" name="Genetics">
        <title>Massive changes in genome architecture accompany the transition to self-fertility in the filamentous fungus Neurospora tetrasperma.</title>
        <authorList>
            <person name="Ellison C.E."/>
            <person name="Stajich J.E."/>
            <person name="Jacobson D.J."/>
            <person name="Natvig D.O."/>
            <person name="Lapidus A."/>
            <person name="Foster B."/>
            <person name="Aerts A."/>
            <person name="Riley R."/>
            <person name="Lindquist E.A."/>
            <person name="Grigoriev I.V."/>
            <person name="Taylor J.W."/>
        </authorList>
    </citation>
    <scope>NUCLEOTIDE SEQUENCE [LARGE SCALE GENOMIC DNA]</scope>
    <source>
        <strain evidence="4">FGSC 2508 / P0657</strain>
    </source>
</reference>
<sequence length="145" mass="16023">MRAQLLSRALLAALFGICVALNIGTESQAIDRDDSSLGIPATTTIHHRDDFSLPTRRGRGRREINRIETDSEQPKLVPHQADNVAKMEDTSDGTTEPTCPPHKVCLAPGILAVIIIFSCLGSLLFIRVPIFAILFCTVWNSFWDH</sequence>
<proteinExistence type="predicted"/>
<keyword evidence="1" id="KW-1133">Transmembrane helix</keyword>
<evidence type="ECO:0000313" key="4">
    <source>
        <dbReference type="Proteomes" id="UP000008065"/>
    </source>
</evidence>
<keyword evidence="1" id="KW-0472">Membrane</keyword>
<keyword evidence="4" id="KW-1185">Reference proteome</keyword>
<keyword evidence="2" id="KW-0732">Signal</keyword>
<dbReference type="Proteomes" id="UP000008065">
    <property type="component" value="Unassembled WGS sequence"/>
</dbReference>
<accession>F8MYH7</accession>
<feature type="chain" id="PRO_5003375562" evidence="2">
    <location>
        <begin position="21"/>
        <end position="145"/>
    </location>
</feature>
<gene>
    <name evidence="3" type="ORF">NEUTE1DRAFT_104430</name>
</gene>
<dbReference type="HOGENOM" id="CLU_1806723_0_0_1"/>
<evidence type="ECO:0000256" key="1">
    <source>
        <dbReference type="SAM" id="Phobius"/>
    </source>
</evidence>
<dbReference type="GeneID" id="20822110"/>
<dbReference type="AlphaFoldDB" id="F8MYH7"/>
<dbReference type="KEGG" id="nte:NEUTE1DRAFT104430"/>